<evidence type="ECO:0000313" key="3">
    <source>
        <dbReference type="Proteomes" id="UP000789524"/>
    </source>
</evidence>
<organism evidence="2 3">
    <name type="scientific">Danaus chrysippus</name>
    <name type="common">African queen</name>
    <dbReference type="NCBI Taxonomy" id="151541"/>
    <lineage>
        <taxon>Eukaryota</taxon>
        <taxon>Metazoa</taxon>
        <taxon>Ecdysozoa</taxon>
        <taxon>Arthropoda</taxon>
        <taxon>Hexapoda</taxon>
        <taxon>Insecta</taxon>
        <taxon>Pterygota</taxon>
        <taxon>Neoptera</taxon>
        <taxon>Endopterygota</taxon>
        <taxon>Lepidoptera</taxon>
        <taxon>Glossata</taxon>
        <taxon>Ditrysia</taxon>
        <taxon>Papilionoidea</taxon>
        <taxon>Nymphalidae</taxon>
        <taxon>Danainae</taxon>
        <taxon>Danaini</taxon>
        <taxon>Danaina</taxon>
        <taxon>Danaus</taxon>
        <taxon>Anosia</taxon>
    </lineage>
</organism>
<keyword evidence="3" id="KW-1185">Reference proteome</keyword>
<feature type="region of interest" description="Disordered" evidence="1">
    <location>
        <begin position="45"/>
        <end position="96"/>
    </location>
</feature>
<dbReference type="EMBL" id="CAKASE010000064">
    <property type="protein sequence ID" value="CAG9569832.1"/>
    <property type="molecule type" value="Genomic_DNA"/>
</dbReference>
<evidence type="ECO:0000256" key="1">
    <source>
        <dbReference type="SAM" id="MobiDB-lite"/>
    </source>
</evidence>
<comment type="caution">
    <text evidence="2">The sequence shown here is derived from an EMBL/GenBank/DDBJ whole genome shotgun (WGS) entry which is preliminary data.</text>
</comment>
<sequence>MGVGLYTSINPAPGRLESSSLCSTRATPVWRVLVAGVGIAHFSRPKGVDGEVQQGPNSAGYIVEPVPRGFTGEDLNGGKSGDNSCRYGPTSGGGKPQGRCTWILMEGSGSHQYCSEA</sequence>
<accession>A0A8J2R255</accession>
<reference evidence="2" key="1">
    <citation type="submission" date="2021-09" db="EMBL/GenBank/DDBJ databases">
        <authorList>
            <person name="Martin H S."/>
        </authorList>
    </citation>
    <scope>NUCLEOTIDE SEQUENCE</scope>
</reference>
<dbReference type="OrthoDB" id="7344910at2759"/>
<dbReference type="Proteomes" id="UP000789524">
    <property type="component" value="Unassembled WGS sequence"/>
</dbReference>
<dbReference type="AlphaFoldDB" id="A0A8J2R255"/>
<proteinExistence type="predicted"/>
<evidence type="ECO:0000313" key="2">
    <source>
        <dbReference type="EMBL" id="CAG9569832.1"/>
    </source>
</evidence>
<protein>
    <submittedName>
        <fullName evidence="2">(African queen) hypothetical protein</fullName>
    </submittedName>
</protein>
<gene>
    <name evidence="2" type="ORF">DCHRY22_LOCUS9030</name>
</gene>
<name>A0A8J2R255_9NEOP</name>